<evidence type="ECO:0000313" key="4">
    <source>
        <dbReference type="EnsemblMetazoa" id="G5149.1:cds"/>
    </source>
</evidence>
<dbReference type="PROSITE" id="PS00615">
    <property type="entry name" value="C_TYPE_LECTIN_1"/>
    <property type="match status" value="1"/>
</dbReference>
<name>A0A8W8NBY2_MAGGI</name>
<dbReference type="SMART" id="SM00034">
    <property type="entry name" value="CLECT"/>
    <property type="match status" value="1"/>
</dbReference>
<keyword evidence="1" id="KW-1015">Disulfide bond</keyword>
<dbReference type="AlphaFoldDB" id="A0A8W8NBY2"/>
<dbReference type="EnsemblMetazoa" id="G5149.1">
    <property type="protein sequence ID" value="G5149.1:cds"/>
    <property type="gene ID" value="G5149"/>
</dbReference>
<dbReference type="InterPro" id="IPR001304">
    <property type="entry name" value="C-type_lectin-like"/>
</dbReference>
<keyword evidence="2" id="KW-0732">Signal</keyword>
<feature type="signal peptide" evidence="2">
    <location>
        <begin position="1"/>
        <end position="19"/>
    </location>
</feature>
<keyword evidence="5" id="KW-1185">Reference proteome</keyword>
<dbReference type="Proteomes" id="UP000005408">
    <property type="component" value="Unassembled WGS sequence"/>
</dbReference>
<reference evidence="4" key="1">
    <citation type="submission" date="2022-08" db="UniProtKB">
        <authorList>
            <consortium name="EnsemblMetazoa"/>
        </authorList>
    </citation>
    <scope>IDENTIFICATION</scope>
    <source>
        <strain evidence="4">05x7-T-G4-1.051#20</strain>
    </source>
</reference>
<evidence type="ECO:0000313" key="5">
    <source>
        <dbReference type="Proteomes" id="UP000005408"/>
    </source>
</evidence>
<dbReference type="PROSITE" id="PS50041">
    <property type="entry name" value="C_TYPE_LECTIN_2"/>
    <property type="match status" value="1"/>
</dbReference>
<protein>
    <recommendedName>
        <fullName evidence="3">C-type lectin domain-containing protein</fullName>
    </recommendedName>
</protein>
<proteinExistence type="predicted"/>
<dbReference type="SUPFAM" id="SSF56436">
    <property type="entry name" value="C-type lectin-like"/>
    <property type="match status" value="1"/>
</dbReference>
<feature type="domain" description="C-type lectin" evidence="3">
    <location>
        <begin position="32"/>
        <end position="165"/>
    </location>
</feature>
<evidence type="ECO:0000256" key="1">
    <source>
        <dbReference type="ARBA" id="ARBA00023157"/>
    </source>
</evidence>
<dbReference type="PANTHER" id="PTHR22803">
    <property type="entry name" value="MANNOSE, PHOSPHOLIPASE, LECTIN RECEPTOR RELATED"/>
    <property type="match status" value="1"/>
</dbReference>
<dbReference type="InterPro" id="IPR018378">
    <property type="entry name" value="C-type_lectin_CS"/>
</dbReference>
<feature type="chain" id="PRO_5036505587" description="C-type lectin domain-containing protein" evidence="2">
    <location>
        <begin position="20"/>
        <end position="177"/>
    </location>
</feature>
<organism evidence="4 5">
    <name type="scientific">Magallana gigas</name>
    <name type="common">Pacific oyster</name>
    <name type="synonym">Crassostrea gigas</name>
    <dbReference type="NCBI Taxonomy" id="29159"/>
    <lineage>
        <taxon>Eukaryota</taxon>
        <taxon>Metazoa</taxon>
        <taxon>Spiralia</taxon>
        <taxon>Lophotrochozoa</taxon>
        <taxon>Mollusca</taxon>
        <taxon>Bivalvia</taxon>
        <taxon>Autobranchia</taxon>
        <taxon>Pteriomorphia</taxon>
        <taxon>Ostreida</taxon>
        <taxon>Ostreoidea</taxon>
        <taxon>Ostreidae</taxon>
        <taxon>Magallana</taxon>
    </lineage>
</organism>
<evidence type="ECO:0000256" key="2">
    <source>
        <dbReference type="SAM" id="SignalP"/>
    </source>
</evidence>
<dbReference type="InterPro" id="IPR016186">
    <property type="entry name" value="C-type_lectin-like/link_sf"/>
</dbReference>
<dbReference type="InterPro" id="IPR050111">
    <property type="entry name" value="C-type_lectin/snaclec_domain"/>
</dbReference>
<accession>A0A8W8NBY2</accession>
<evidence type="ECO:0000259" key="3">
    <source>
        <dbReference type="PROSITE" id="PS50041"/>
    </source>
</evidence>
<sequence length="177" mass="20317">MTQLYFLLLVVLLAEQGRPQGTNNCRTGWKFFQESCYHFGSQKATWPEAEWNVLQAYCWSMNSRLVEIETEAESNYLESQLRTIHQHASDSGVDQNEVSYWLGGNDIEIEGVFKWVKSDQPLTYADWSPGQPDDANGEDCMELRGAFQYHWNDLPCNIPHHFICEAAAFEANTIIGK</sequence>
<dbReference type="Gene3D" id="3.10.100.10">
    <property type="entry name" value="Mannose-Binding Protein A, subunit A"/>
    <property type="match status" value="1"/>
</dbReference>
<dbReference type="CDD" id="cd00037">
    <property type="entry name" value="CLECT"/>
    <property type="match status" value="1"/>
</dbReference>
<dbReference type="InterPro" id="IPR016187">
    <property type="entry name" value="CTDL_fold"/>
</dbReference>
<dbReference type="Pfam" id="PF00059">
    <property type="entry name" value="Lectin_C"/>
    <property type="match status" value="1"/>
</dbReference>